<evidence type="ECO:0000256" key="12">
    <source>
        <dbReference type="ARBA" id="ARBA00059247"/>
    </source>
</evidence>
<dbReference type="AlphaFoldDB" id="A0A840RYD9"/>
<comment type="similarity">
    <text evidence="4 13">Belongs to the HAD-like hydrolase superfamily. CbbY/CbbZ/Gph/YieH family.</text>
</comment>
<proteinExistence type="inferred from homology"/>
<feature type="active site" description="Nucleophile" evidence="13">
    <location>
        <position position="14"/>
    </location>
</feature>
<dbReference type="GO" id="GO:0006281">
    <property type="term" value="P:DNA repair"/>
    <property type="evidence" value="ECO:0007669"/>
    <property type="project" value="TreeGrafter"/>
</dbReference>
<dbReference type="EC" id="3.1.3.18" evidence="6 13"/>
<dbReference type="NCBIfam" id="TIGR01449">
    <property type="entry name" value="PGP_bact"/>
    <property type="match status" value="1"/>
</dbReference>
<dbReference type="InterPro" id="IPR050155">
    <property type="entry name" value="HAD-like_hydrolase_sf"/>
</dbReference>
<sequence length="230" mass="24721">MEQINTSQRSVLIDLDGTLIDTAPDIFEAVSRMLNDLKAEALPYQTVCDFIGKGVPNLVHRVLIAAKITTIPDADACAIFYRHYRETNGHFGFVFPGVHEGLIAMKEAGFRLGCVTNKPFALAEPLLQIAGLDGYFDVLVGGDSLPFMKPAPEPLYHACEVMGTLPERAVMVGDSESDVASARAASMPVYIVNYGYPGPAGLSALKCDGFIDSLLELAQQLSVPAPVCET</sequence>
<gene>
    <name evidence="14" type="ORF">HNR39_003384</name>
</gene>
<dbReference type="GO" id="GO:0005829">
    <property type="term" value="C:cytosol"/>
    <property type="evidence" value="ECO:0007669"/>
    <property type="project" value="TreeGrafter"/>
</dbReference>
<comment type="cofactor">
    <cofactor evidence="2 13">
        <name>Mg(2+)</name>
        <dbReference type="ChEBI" id="CHEBI:18420"/>
    </cofactor>
</comment>
<dbReference type="HAMAP" id="MF_00495">
    <property type="entry name" value="GPH_hydrolase_bact"/>
    <property type="match status" value="1"/>
</dbReference>
<dbReference type="RefSeq" id="WP_168053969.1">
    <property type="nucleotide sequence ID" value="NZ_JAAOZT010000003.1"/>
</dbReference>
<evidence type="ECO:0000313" key="14">
    <source>
        <dbReference type="EMBL" id="MBB5201531.1"/>
    </source>
</evidence>
<organism evidence="14 15">
    <name type="scientific">Glaciimonas immobilis</name>
    <dbReference type="NCBI Taxonomy" id="728004"/>
    <lineage>
        <taxon>Bacteria</taxon>
        <taxon>Pseudomonadati</taxon>
        <taxon>Pseudomonadota</taxon>
        <taxon>Betaproteobacteria</taxon>
        <taxon>Burkholderiales</taxon>
        <taxon>Oxalobacteraceae</taxon>
        <taxon>Glaciimonas</taxon>
    </lineage>
</organism>
<dbReference type="PRINTS" id="PR00413">
    <property type="entry name" value="HADHALOGNASE"/>
</dbReference>
<dbReference type="GO" id="GO:0046872">
    <property type="term" value="F:metal ion binding"/>
    <property type="evidence" value="ECO:0007669"/>
    <property type="project" value="UniProtKB-KW"/>
</dbReference>
<dbReference type="Gene3D" id="1.10.150.240">
    <property type="entry name" value="Putative phosphatase, domain 2"/>
    <property type="match status" value="1"/>
</dbReference>
<dbReference type="FunFam" id="3.40.50.1000:FF:000022">
    <property type="entry name" value="Phosphoglycolate phosphatase"/>
    <property type="match status" value="1"/>
</dbReference>
<accession>A0A840RYD9</accession>
<dbReference type="SFLD" id="SFLDS00003">
    <property type="entry name" value="Haloacid_Dehalogenase"/>
    <property type="match status" value="1"/>
</dbReference>
<dbReference type="InterPro" id="IPR036412">
    <property type="entry name" value="HAD-like_sf"/>
</dbReference>
<feature type="binding site" evidence="13">
    <location>
        <position position="174"/>
    </location>
    <ligand>
        <name>Mg(2+)</name>
        <dbReference type="ChEBI" id="CHEBI:18420"/>
    </ligand>
</feature>
<keyword evidence="7" id="KW-0113">Calvin cycle</keyword>
<dbReference type="InterPro" id="IPR023198">
    <property type="entry name" value="PGP-like_dom2"/>
</dbReference>
<dbReference type="GO" id="GO:0008967">
    <property type="term" value="F:phosphoglycolate phosphatase activity"/>
    <property type="evidence" value="ECO:0007669"/>
    <property type="project" value="UniProtKB-UniRule"/>
</dbReference>
<dbReference type="Proteomes" id="UP000571084">
    <property type="component" value="Unassembled WGS sequence"/>
</dbReference>
<comment type="function">
    <text evidence="12 13">Specifically catalyzes the dephosphorylation of 2-phosphoglycolate. Is involved in the dissimilation of the intracellular 2-phosphoglycolate formed during the DNA repair of 3'-phosphoglycolate ends, a major class of DNA lesions induced by oxidative stress.</text>
</comment>
<dbReference type="GO" id="GO:0019253">
    <property type="term" value="P:reductive pentose-phosphate cycle"/>
    <property type="evidence" value="ECO:0007669"/>
    <property type="project" value="UniProtKB-KW"/>
</dbReference>
<name>A0A840RYD9_9BURK</name>
<dbReference type="SFLD" id="SFLDG01129">
    <property type="entry name" value="C1.5:_HAD__Beta-PGM__Phosphata"/>
    <property type="match status" value="1"/>
</dbReference>
<keyword evidence="15" id="KW-1185">Reference proteome</keyword>
<dbReference type="NCBIfam" id="TIGR01549">
    <property type="entry name" value="HAD-SF-IA-v1"/>
    <property type="match status" value="1"/>
</dbReference>
<evidence type="ECO:0000256" key="6">
    <source>
        <dbReference type="ARBA" id="ARBA00013078"/>
    </source>
</evidence>
<comment type="subunit">
    <text evidence="5">Homotrimer.</text>
</comment>
<dbReference type="InterPro" id="IPR041492">
    <property type="entry name" value="HAD_2"/>
</dbReference>
<comment type="pathway">
    <text evidence="3 13">Organic acid metabolism; glycolate biosynthesis; glycolate from 2-phosphoglycolate: step 1/1.</text>
</comment>
<keyword evidence="10 13" id="KW-0460">Magnesium</keyword>
<evidence type="ECO:0000256" key="13">
    <source>
        <dbReference type="HAMAP-Rule" id="MF_00495"/>
    </source>
</evidence>
<comment type="catalytic activity">
    <reaction evidence="1 13">
        <text>2-phosphoglycolate + H2O = glycolate + phosphate</text>
        <dbReference type="Rhea" id="RHEA:14369"/>
        <dbReference type="ChEBI" id="CHEBI:15377"/>
        <dbReference type="ChEBI" id="CHEBI:29805"/>
        <dbReference type="ChEBI" id="CHEBI:43474"/>
        <dbReference type="ChEBI" id="CHEBI:58033"/>
        <dbReference type="EC" id="3.1.3.18"/>
    </reaction>
</comment>
<dbReference type="GO" id="GO:0046295">
    <property type="term" value="P:glycolate biosynthetic process"/>
    <property type="evidence" value="ECO:0007669"/>
    <property type="project" value="UniProtKB-UniRule"/>
</dbReference>
<dbReference type="UniPathway" id="UPA00865">
    <property type="reaction ID" value="UER00834"/>
</dbReference>
<evidence type="ECO:0000256" key="11">
    <source>
        <dbReference type="ARBA" id="ARBA00023277"/>
    </source>
</evidence>
<dbReference type="Pfam" id="PF13419">
    <property type="entry name" value="HAD_2"/>
    <property type="match status" value="1"/>
</dbReference>
<feature type="binding site" evidence="13">
    <location>
        <position position="16"/>
    </location>
    <ligand>
        <name>Mg(2+)</name>
        <dbReference type="ChEBI" id="CHEBI:18420"/>
    </ligand>
</feature>
<evidence type="ECO:0000256" key="3">
    <source>
        <dbReference type="ARBA" id="ARBA00004818"/>
    </source>
</evidence>
<evidence type="ECO:0000313" key="15">
    <source>
        <dbReference type="Proteomes" id="UP000571084"/>
    </source>
</evidence>
<keyword evidence="9 13" id="KW-0378">Hydrolase</keyword>
<comment type="caution">
    <text evidence="14">The sequence shown here is derived from an EMBL/GenBank/DDBJ whole genome shotgun (WGS) entry which is preliminary data.</text>
</comment>
<protein>
    <recommendedName>
        <fullName evidence="6 13">Phosphoglycolate phosphatase</fullName>
        <shortName evidence="13">PGP</shortName>
        <shortName evidence="13">PGPase</shortName>
        <ecNumber evidence="6 13">3.1.3.18</ecNumber>
    </recommendedName>
</protein>
<evidence type="ECO:0000256" key="10">
    <source>
        <dbReference type="ARBA" id="ARBA00022842"/>
    </source>
</evidence>
<evidence type="ECO:0000256" key="9">
    <source>
        <dbReference type="ARBA" id="ARBA00022801"/>
    </source>
</evidence>
<keyword evidence="11 13" id="KW-0119">Carbohydrate metabolism</keyword>
<dbReference type="SUPFAM" id="SSF56784">
    <property type="entry name" value="HAD-like"/>
    <property type="match status" value="1"/>
</dbReference>
<dbReference type="PANTHER" id="PTHR43434">
    <property type="entry name" value="PHOSPHOGLYCOLATE PHOSPHATASE"/>
    <property type="match status" value="1"/>
</dbReference>
<reference evidence="14 15" key="1">
    <citation type="submission" date="2020-08" db="EMBL/GenBank/DDBJ databases">
        <title>Genomic Encyclopedia of Type Strains, Phase IV (KMG-IV): sequencing the most valuable type-strain genomes for metagenomic binning, comparative biology and taxonomic classification.</title>
        <authorList>
            <person name="Goeker M."/>
        </authorList>
    </citation>
    <scope>NUCLEOTIDE SEQUENCE [LARGE SCALE GENOMIC DNA]</scope>
    <source>
        <strain evidence="14 15">DSM 23240</strain>
    </source>
</reference>
<dbReference type="PANTHER" id="PTHR43434:SF1">
    <property type="entry name" value="PHOSPHOGLYCOLATE PHOSPHATASE"/>
    <property type="match status" value="1"/>
</dbReference>
<dbReference type="EMBL" id="JACHHQ010000007">
    <property type="protein sequence ID" value="MBB5201531.1"/>
    <property type="molecule type" value="Genomic_DNA"/>
</dbReference>
<dbReference type="InterPro" id="IPR023214">
    <property type="entry name" value="HAD_sf"/>
</dbReference>
<evidence type="ECO:0000256" key="1">
    <source>
        <dbReference type="ARBA" id="ARBA00000830"/>
    </source>
</evidence>
<dbReference type="InterPro" id="IPR037512">
    <property type="entry name" value="PGPase_prok"/>
</dbReference>
<dbReference type="SFLD" id="SFLDG01135">
    <property type="entry name" value="C1.5.6:_HAD__Beta-PGM__Phospha"/>
    <property type="match status" value="1"/>
</dbReference>
<keyword evidence="8 13" id="KW-0479">Metal-binding</keyword>
<evidence type="ECO:0000256" key="4">
    <source>
        <dbReference type="ARBA" id="ARBA00006171"/>
    </source>
</evidence>
<dbReference type="Gene3D" id="3.40.50.1000">
    <property type="entry name" value="HAD superfamily/HAD-like"/>
    <property type="match status" value="1"/>
</dbReference>
<evidence type="ECO:0000256" key="5">
    <source>
        <dbReference type="ARBA" id="ARBA00011233"/>
    </source>
</evidence>
<feature type="binding site" evidence="13">
    <location>
        <position position="14"/>
    </location>
    <ligand>
        <name>Mg(2+)</name>
        <dbReference type="ChEBI" id="CHEBI:18420"/>
    </ligand>
</feature>
<evidence type="ECO:0000256" key="8">
    <source>
        <dbReference type="ARBA" id="ARBA00022723"/>
    </source>
</evidence>
<evidence type="ECO:0000256" key="2">
    <source>
        <dbReference type="ARBA" id="ARBA00001946"/>
    </source>
</evidence>
<dbReference type="InterPro" id="IPR006439">
    <property type="entry name" value="HAD-SF_hydro_IA"/>
</dbReference>
<evidence type="ECO:0000256" key="7">
    <source>
        <dbReference type="ARBA" id="ARBA00022567"/>
    </source>
</evidence>